<keyword evidence="1" id="KW-0645">Protease</keyword>
<dbReference type="AlphaFoldDB" id="A0AAV9JWP8"/>
<keyword evidence="4" id="KW-1185">Reference proteome</keyword>
<evidence type="ECO:0000313" key="4">
    <source>
        <dbReference type="Proteomes" id="UP001324427"/>
    </source>
</evidence>
<dbReference type="Proteomes" id="UP001324427">
    <property type="component" value="Unassembled WGS sequence"/>
</dbReference>
<dbReference type="GO" id="GO:0008270">
    <property type="term" value="F:zinc ion binding"/>
    <property type="evidence" value="ECO:0007669"/>
    <property type="project" value="InterPro"/>
</dbReference>
<evidence type="ECO:0000259" key="2">
    <source>
        <dbReference type="SMART" id="SM00235"/>
    </source>
</evidence>
<dbReference type="Pfam" id="PF01400">
    <property type="entry name" value="Astacin"/>
    <property type="match status" value="1"/>
</dbReference>
<dbReference type="PRINTS" id="PR00480">
    <property type="entry name" value="ASTACIN"/>
</dbReference>
<feature type="chain" id="PRO_5043091057" description="Metalloendopeptidase" evidence="1">
    <location>
        <begin position="19"/>
        <end position="330"/>
    </location>
</feature>
<reference evidence="3 4" key="1">
    <citation type="submission" date="2021-11" db="EMBL/GenBank/DDBJ databases">
        <title>Black yeast isolated from Biological Soil Crust.</title>
        <authorList>
            <person name="Kurbessoian T."/>
        </authorList>
    </citation>
    <scope>NUCLEOTIDE SEQUENCE [LARGE SCALE GENOMIC DNA]</scope>
    <source>
        <strain evidence="3 4">CCFEE 5522</strain>
    </source>
</reference>
<accession>A0AAV9JWP8</accession>
<comment type="caution">
    <text evidence="3">The sequence shown here is derived from an EMBL/GenBank/DDBJ whole genome shotgun (WGS) entry which is preliminary data.</text>
</comment>
<dbReference type="InterPro" id="IPR001506">
    <property type="entry name" value="Peptidase_M12A"/>
</dbReference>
<dbReference type="InterPro" id="IPR024079">
    <property type="entry name" value="MetalloPept_cat_dom_sf"/>
</dbReference>
<gene>
    <name evidence="3" type="ORF">LTR36_002954</name>
</gene>
<dbReference type="PANTHER" id="PTHR10127">
    <property type="entry name" value="DISCOIDIN, CUB, EGF, LAMININ , AND ZINC METALLOPROTEASE DOMAIN CONTAINING"/>
    <property type="match status" value="1"/>
</dbReference>
<name>A0AAV9JWP8_9PEZI</name>
<evidence type="ECO:0000256" key="1">
    <source>
        <dbReference type="RuleBase" id="RU361183"/>
    </source>
</evidence>
<protein>
    <recommendedName>
        <fullName evidence="1">Metalloendopeptidase</fullName>
        <ecNumber evidence="1">3.4.24.-</ecNumber>
    </recommendedName>
</protein>
<organism evidence="3 4">
    <name type="scientific">Oleoguttula mirabilis</name>
    <dbReference type="NCBI Taxonomy" id="1507867"/>
    <lineage>
        <taxon>Eukaryota</taxon>
        <taxon>Fungi</taxon>
        <taxon>Dikarya</taxon>
        <taxon>Ascomycota</taxon>
        <taxon>Pezizomycotina</taxon>
        <taxon>Dothideomycetes</taxon>
        <taxon>Dothideomycetidae</taxon>
        <taxon>Mycosphaerellales</taxon>
        <taxon>Teratosphaeriaceae</taxon>
        <taxon>Oleoguttula</taxon>
    </lineage>
</organism>
<evidence type="ECO:0000313" key="3">
    <source>
        <dbReference type="EMBL" id="KAK4549987.1"/>
    </source>
</evidence>
<keyword evidence="1" id="KW-0378">Hydrolase</keyword>
<dbReference type="SMART" id="SM00235">
    <property type="entry name" value="ZnMc"/>
    <property type="match status" value="1"/>
</dbReference>
<dbReference type="SUPFAM" id="SSF55486">
    <property type="entry name" value="Metalloproteases ('zincins'), catalytic domain"/>
    <property type="match status" value="1"/>
</dbReference>
<dbReference type="PANTHER" id="PTHR10127:SF850">
    <property type="entry name" value="METALLOENDOPEPTIDASE"/>
    <property type="match status" value="1"/>
</dbReference>
<dbReference type="GO" id="GO:0004222">
    <property type="term" value="F:metalloendopeptidase activity"/>
    <property type="evidence" value="ECO:0007669"/>
    <property type="project" value="UniProtKB-UniRule"/>
</dbReference>
<sequence length="330" mass="36641">MLFPLLFAFLCTLSAVFALPLPANVSTAQRKRWYSTSPGPIVQGIGPWPVFALDTAGNTQQPVRYCYRDQDSLDELEEYVDDAIQKWNTAMTSQVATAFMIIADPRLPRDVDPLCENLELGQGQVMDALAISYKGKTWAAATSVGYAYDKLDRPYRHYIDFCVDLDDLDKDDAFYIASMTHELGHSIGLLHEHQRPDRDRYITFNCANIAGYDEAKATIDKTTTAPFSPDMSLEAKLNLICTNFDAGYDYLPGVLDFIRGDRIGFPWSTYVADADPPDLTSIMIYSSYQGSRDSDDDAAWGGQYNDAAKAPSTKDASRVAALYPLCKGSC</sequence>
<keyword evidence="1" id="KW-0479">Metal-binding</keyword>
<dbReference type="InterPro" id="IPR006026">
    <property type="entry name" value="Peptidase_Metallo"/>
</dbReference>
<dbReference type="EC" id="3.4.24.-" evidence="1"/>
<dbReference type="GO" id="GO:0006508">
    <property type="term" value="P:proteolysis"/>
    <property type="evidence" value="ECO:0007669"/>
    <property type="project" value="UniProtKB-KW"/>
</dbReference>
<comment type="cofactor">
    <cofactor evidence="1">
        <name>Zn(2+)</name>
        <dbReference type="ChEBI" id="CHEBI:29105"/>
    </cofactor>
    <text evidence="1">Binds 1 zinc ion per subunit.</text>
</comment>
<feature type="domain" description="Peptidase metallopeptidase" evidence="2">
    <location>
        <begin position="52"/>
        <end position="225"/>
    </location>
</feature>
<feature type="signal peptide" evidence="1">
    <location>
        <begin position="1"/>
        <end position="18"/>
    </location>
</feature>
<keyword evidence="1" id="KW-0482">Metalloprotease</keyword>
<dbReference type="EMBL" id="JAVFHQ010000002">
    <property type="protein sequence ID" value="KAK4549987.1"/>
    <property type="molecule type" value="Genomic_DNA"/>
</dbReference>
<keyword evidence="1" id="KW-0732">Signal</keyword>
<dbReference type="Gene3D" id="3.40.390.10">
    <property type="entry name" value="Collagenase (Catalytic Domain)"/>
    <property type="match status" value="1"/>
</dbReference>
<proteinExistence type="predicted"/>
<keyword evidence="1" id="KW-0862">Zinc</keyword>